<evidence type="ECO:0000313" key="2">
    <source>
        <dbReference type="Proteomes" id="UP000198928"/>
    </source>
</evidence>
<reference evidence="2" key="1">
    <citation type="submission" date="2016-10" db="EMBL/GenBank/DDBJ databases">
        <authorList>
            <person name="Varghese N."/>
            <person name="Submissions S."/>
        </authorList>
    </citation>
    <scope>NUCLEOTIDE SEQUENCE [LARGE SCALE GENOMIC DNA]</scope>
    <source>
        <strain evidence="2">PL19</strain>
    </source>
</reference>
<protein>
    <submittedName>
        <fullName evidence="1">Uncharacterized protein</fullName>
    </submittedName>
</protein>
<gene>
    <name evidence="1" type="ORF">SAMN05192584_11742</name>
</gene>
<dbReference type="AlphaFoldDB" id="A0A1I4GV39"/>
<organism evidence="1 2">
    <name type="scientific">Streptomyces pini</name>
    <dbReference type="NCBI Taxonomy" id="1520580"/>
    <lineage>
        <taxon>Bacteria</taxon>
        <taxon>Bacillati</taxon>
        <taxon>Actinomycetota</taxon>
        <taxon>Actinomycetes</taxon>
        <taxon>Kitasatosporales</taxon>
        <taxon>Streptomycetaceae</taxon>
        <taxon>Streptomyces</taxon>
    </lineage>
</organism>
<proteinExistence type="predicted"/>
<keyword evidence="2" id="KW-1185">Reference proteome</keyword>
<dbReference type="EMBL" id="FOSG01000017">
    <property type="protein sequence ID" value="SFL33898.1"/>
    <property type="molecule type" value="Genomic_DNA"/>
</dbReference>
<accession>A0A1I4GV39</accession>
<evidence type="ECO:0000313" key="1">
    <source>
        <dbReference type="EMBL" id="SFL33898.1"/>
    </source>
</evidence>
<name>A0A1I4GV39_9ACTN</name>
<dbReference type="Proteomes" id="UP000198928">
    <property type="component" value="Unassembled WGS sequence"/>
</dbReference>
<sequence length="76" mass="7760">MGEAYCLTAIRGPAASAVPARPGAVRVCAVRCVDALYGPVYAAWNALCGERLFAGVTAVDGSRALPLSVPGDTIRP</sequence>